<dbReference type="PANTHER" id="PTHR43157:SF31">
    <property type="entry name" value="PHOSPHATIDYLINOSITOL-GLYCAN BIOSYNTHESIS CLASS F PROTEIN"/>
    <property type="match status" value="1"/>
</dbReference>
<evidence type="ECO:0000313" key="3">
    <source>
        <dbReference type="Proteomes" id="UP000313066"/>
    </source>
</evidence>
<dbReference type="PRINTS" id="PR00081">
    <property type="entry name" value="GDHRDH"/>
</dbReference>
<reference evidence="2 3" key="1">
    <citation type="submission" date="2019-10" db="EMBL/GenBank/DDBJ databases">
        <title>Nonomuraea sp. nov., isolated from Phyllanthus amarus.</title>
        <authorList>
            <person name="Klykleung N."/>
            <person name="Tanasupawat S."/>
        </authorList>
    </citation>
    <scope>NUCLEOTIDE SEQUENCE [LARGE SCALE GENOMIC DNA]</scope>
    <source>
        <strain evidence="2 3">CR1-09</strain>
    </source>
</reference>
<evidence type="ECO:0000256" key="1">
    <source>
        <dbReference type="ARBA" id="ARBA00023002"/>
    </source>
</evidence>
<dbReference type="EMBL" id="VDMA02000024">
    <property type="protein sequence ID" value="KAB8180076.1"/>
    <property type="molecule type" value="Genomic_DNA"/>
</dbReference>
<dbReference type="Proteomes" id="UP000313066">
    <property type="component" value="Unassembled WGS sequence"/>
</dbReference>
<keyword evidence="1" id="KW-0560">Oxidoreductase</keyword>
<name>A0A5N6BHN3_9ACTN</name>
<accession>A0A5N6BHN3</accession>
<dbReference type="Pfam" id="PF00106">
    <property type="entry name" value="adh_short"/>
    <property type="match status" value="1"/>
</dbReference>
<dbReference type="InterPro" id="IPR002347">
    <property type="entry name" value="SDR_fam"/>
</dbReference>
<proteinExistence type="predicted"/>
<dbReference type="Gene3D" id="3.40.50.720">
    <property type="entry name" value="NAD(P)-binding Rossmann-like Domain"/>
    <property type="match status" value="1"/>
</dbReference>
<gene>
    <name evidence="2" type="ORF">FH610_034155</name>
</gene>
<dbReference type="AlphaFoldDB" id="A0A5N6BHN3"/>
<evidence type="ECO:0000313" key="2">
    <source>
        <dbReference type="EMBL" id="KAB8180076.1"/>
    </source>
</evidence>
<dbReference type="SUPFAM" id="SSF51735">
    <property type="entry name" value="NAD(P)-binding Rossmann-fold domains"/>
    <property type="match status" value="1"/>
</dbReference>
<dbReference type="InterPro" id="IPR036291">
    <property type="entry name" value="NAD(P)-bd_dom_sf"/>
</dbReference>
<dbReference type="GO" id="GO:0016491">
    <property type="term" value="F:oxidoreductase activity"/>
    <property type="evidence" value="ECO:0007669"/>
    <property type="project" value="UniProtKB-KW"/>
</dbReference>
<dbReference type="RefSeq" id="WP_139579371.1">
    <property type="nucleotide sequence ID" value="NZ_VDMA02000024.1"/>
</dbReference>
<keyword evidence="3" id="KW-1185">Reference proteome</keyword>
<comment type="caution">
    <text evidence="2">The sequence shown here is derived from an EMBL/GenBank/DDBJ whole genome shotgun (WGS) entry which is preliminary data.</text>
</comment>
<protein>
    <submittedName>
        <fullName evidence="2">SDR family NAD(P)-dependent oxidoreductase</fullName>
    </submittedName>
</protein>
<dbReference type="PANTHER" id="PTHR43157">
    <property type="entry name" value="PHOSPHATIDYLINOSITOL-GLYCAN BIOSYNTHESIS CLASS F PROTEIN-RELATED"/>
    <property type="match status" value="1"/>
</dbReference>
<organism evidence="2 3">
    <name type="scientific">Microbispora catharanthi</name>
    <dbReference type="NCBI Taxonomy" id="1712871"/>
    <lineage>
        <taxon>Bacteria</taxon>
        <taxon>Bacillati</taxon>
        <taxon>Actinomycetota</taxon>
        <taxon>Actinomycetes</taxon>
        <taxon>Streptosporangiales</taxon>
        <taxon>Streptosporangiaceae</taxon>
        <taxon>Microbispora</taxon>
    </lineage>
</organism>
<sequence length="298" mass="30868">MKTAVVTAGTGGIGFETALGLATAGFKVTVVGRDADRGAKAVERINATQPAHPGRFLSADLASLDQVRALADRIAADHAASGEPLTVLVNNVGAMFAERADLGGVEASFVVNHLSPYLLTELLLPTLTAGAPSRIVNVTSGAVGVAKRVFDAVEPPGAYYGFHWYGRAKLANLAYTLDLARRLDGMGVSVFAADPGGAATDMTNGTLTDPKIVAPALRLLWPLVRRKFERSTSGPASAAARPSITAAADHALTGRTGLVIGPQAHPVAPFRAATDRRIAEAVRRLSETHAPPVARADA</sequence>